<protein>
    <submittedName>
        <fullName evidence="2">Uncharacterized protein</fullName>
    </submittedName>
</protein>
<organism evidence="2 3">
    <name type="scientific">Thermincola ferriacetica</name>
    <dbReference type="NCBI Taxonomy" id="281456"/>
    <lineage>
        <taxon>Bacteria</taxon>
        <taxon>Bacillati</taxon>
        <taxon>Bacillota</taxon>
        <taxon>Clostridia</taxon>
        <taxon>Eubacteriales</taxon>
        <taxon>Thermincolaceae</taxon>
        <taxon>Thermincola</taxon>
    </lineage>
</organism>
<accession>A0A0L6W148</accession>
<dbReference type="Proteomes" id="UP000037175">
    <property type="component" value="Unassembled WGS sequence"/>
</dbReference>
<evidence type="ECO:0000313" key="3">
    <source>
        <dbReference type="Proteomes" id="UP000037175"/>
    </source>
</evidence>
<evidence type="ECO:0000256" key="1">
    <source>
        <dbReference type="SAM" id="Phobius"/>
    </source>
</evidence>
<keyword evidence="3" id="KW-1185">Reference proteome</keyword>
<sequence>MSKEAFDLFFSVGISILFVVFLVQQFLPNSVSEEEKDKN</sequence>
<proteinExistence type="predicted"/>
<name>A0A0L6W148_9FIRM</name>
<comment type="caution">
    <text evidence="2">The sequence shown here is derived from an EMBL/GenBank/DDBJ whole genome shotgun (WGS) entry which is preliminary data.</text>
</comment>
<evidence type="ECO:0000313" key="2">
    <source>
        <dbReference type="EMBL" id="KNZ69260.1"/>
    </source>
</evidence>
<keyword evidence="1" id="KW-0472">Membrane</keyword>
<gene>
    <name evidence="2" type="ORF">Tfer_2057</name>
</gene>
<dbReference type="AlphaFoldDB" id="A0A0L6W148"/>
<reference evidence="3" key="1">
    <citation type="submission" date="2015-07" db="EMBL/GenBank/DDBJ databases">
        <title>Complete Genome of Thermincola ferriacetica strain Z-0001T.</title>
        <authorList>
            <person name="Lusk B."/>
            <person name="Badalamenti J.P."/>
            <person name="Parameswaran P."/>
            <person name="Bond D.R."/>
            <person name="Torres C.I."/>
        </authorList>
    </citation>
    <scope>NUCLEOTIDE SEQUENCE [LARGE SCALE GENOMIC DNA]</scope>
    <source>
        <strain evidence="3">Z-0001</strain>
    </source>
</reference>
<feature type="transmembrane region" description="Helical" evidence="1">
    <location>
        <begin position="7"/>
        <end position="27"/>
    </location>
</feature>
<dbReference type="EMBL" id="LGTE01000014">
    <property type="protein sequence ID" value="KNZ69260.1"/>
    <property type="molecule type" value="Genomic_DNA"/>
</dbReference>
<keyword evidence="1" id="KW-1133">Transmembrane helix</keyword>
<keyword evidence="1" id="KW-0812">Transmembrane</keyword>